<evidence type="ECO:0000313" key="1">
    <source>
        <dbReference type="EMBL" id="APU13378.1"/>
    </source>
</evidence>
<dbReference type="EMBL" id="CP016076">
    <property type="protein sequence ID" value="APU13378.1"/>
    <property type="molecule type" value="Genomic_DNA"/>
</dbReference>
<organism evidence="1 2">
    <name type="scientific">Actinoalloteichus fjordicus</name>
    <dbReference type="NCBI Taxonomy" id="1612552"/>
    <lineage>
        <taxon>Bacteria</taxon>
        <taxon>Bacillati</taxon>
        <taxon>Actinomycetota</taxon>
        <taxon>Actinomycetes</taxon>
        <taxon>Pseudonocardiales</taxon>
        <taxon>Pseudonocardiaceae</taxon>
        <taxon>Actinoalloteichus</taxon>
    </lineage>
</organism>
<gene>
    <name evidence="1" type="ORF">UA74_06525</name>
</gene>
<keyword evidence="2" id="KW-1185">Reference proteome</keyword>
<dbReference type="Proteomes" id="UP000185511">
    <property type="component" value="Chromosome"/>
</dbReference>
<dbReference type="KEGG" id="acad:UA74_06525"/>
<protein>
    <submittedName>
        <fullName evidence="1">Uncharacterized protein</fullName>
    </submittedName>
</protein>
<sequence>MLAGFFEGPLFYLDGDGDWMNHSPKQAGKDLRLSAELISDITTWDDEYQAIYDDNYPPDSRFPTPATKAAWIEKGRQLAVRIKQESPLVTSVDYQANGSIKNGECMI</sequence>
<dbReference type="AlphaFoldDB" id="A0AAC9L8Z2"/>
<name>A0AAC9L8Z2_9PSEU</name>
<evidence type="ECO:0000313" key="2">
    <source>
        <dbReference type="Proteomes" id="UP000185511"/>
    </source>
</evidence>
<proteinExistence type="predicted"/>
<reference evidence="2" key="1">
    <citation type="submission" date="2016-06" db="EMBL/GenBank/DDBJ databases">
        <title>Complete genome sequence of Actinoalloteichus fjordicus DSM 46855 (=ADI127-17), type strain of the new species Actinoalloteichus fjordicus.</title>
        <authorList>
            <person name="Ruckert C."/>
            <person name="Nouioui I."/>
            <person name="Willmese J."/>
            <person name="van Wezel G."/>
            <person name="Klenk H.-P."/>
            <person name="Kalinowski J."/>
            <person name="Zotchev S.B."/>
        </authorList>
    </citation>
    <scope>NUCLEOTIDE SEQUENCE [LARGE SCALE GENOMIC DNA]</scope>
    <source>
        <strain evidence="2">ADI127-7</strain>
    </source>
</reference>
<accession>A0AAC9L8Z2</accession>